<sequence length="253" mass="28831">PIESFSAVWEPIDVQAQIWEAQKHDAWVAQRREELVPDSPWTIIDGLLNYRDQLYVPGGPLRGLILSQCHDNPVAGHFGLFKTLNLVSHTFWWPRAQHDVQAYVTYCIQYSQAKSATGAPPCLLQPLPRPKDPGGLFSMDFLMDLPPSSGFMTVFVVVDMLTKVAHFILCHGLQSARATCCMFIQQVFRLHGLSYRIMSDRESQFTARFWQGLMKMLDVKICLSSAHHPQTDSGTEKVIGIFEQYLRCYINQQ</sequence>
<dbReference type="EMBL" id="JAOTOJ010000005">
    <property type="protein sequence ID" value="KAK9400638.1"/>
    <property type="molecule type" value="Genomic_DNA"/>
</dbReference>
<evidence type="ECO:0000256" key="1">
    <source>
        <dbReference type="ARBA" id="ARBA00039658"/>
    </source>
</evidence>
<dbReference type="SUPFAM" id="SSF53098">
    <property type="entry name" value="Ribonuclease H-like"/>
    <property type="match status" value="1"/>
</dbReference>
<proteinExistence type="predicted"/>
<evidence type="ECO:0000259" key="2">
    <source>
        <dbReference type="PROSITE" id="PS50994"/>
    </source>
</evidence>
<dbReference type="GO" id="GO:0003676">
    <property type="term" value="F:nucleic acid binding"/>
    <property type="evidence" value="ECO:0007669"/>
    <property type="project" value="InterPro"/>
</dbReference>
<dbReference type="InterPro" id="IPR041588">
    <property type="entry name" value="Integrase_H2C2"/>
</dbReference>
<dbReference type="Pfam" id="PF17921">
    <property type="entry name" value="Integrase_H2C2"/>
    <property type="match status" value="1"/>
</dbReference>
<accession>A0AAW1BGM6</accession>
<keyword evidence="4" id="KW-1185">Reference proteome</keyword>
<dbReference type="AlphaFoldDB" id="A0AAW1BGM6"/>
<feature type="domain" description="Integrase catalytic" evidence="2">
    <location>
        <begin position="129"/>
        <end position="253"/>
    </location>
</feature>
<dbReference type="PANTHER" id="PTHR37984:SF15">
    <property type="entry name" value="INTEGRASE CATALYTIC DOMAIN-CONTAINING PROTEIN"/>
    <property type="match status" value="1"/>
</dbReference>
<gene>
    <name evidence="3" type="ORF">NXF25_011352</name>
</gene>
<dbReference type="Gene3D" id="1.10.340.70">
    <property type="match status" value="1"/>
</dbReference>
<dbReference type="PANTHER" id="PTHR37984">
    <property type="entry name" value="PROTEIN CBG26694"/>
    <property type="match status" value="1"/>
</dbReference>
<organism evidence="3 4">
    <name type="scientific">Crotalus adamanteus</name>
    <name type="common">Eastern diamondback rattlesnake</name>
    <dbReference type="NCBI Taxonomy" id="8729"/>
    <lineage>
        <taxon>Eukaryota</taxon>
        <taxon>Metazoa</taxon>
        <taxon>Chordata</taxon>
        <taxon>Craniata</taxon>
        <taxon>Vertebrata</taxon>
        <taxon>Euteleostomi</taxon>
        <taxon>Lepidosauria</taxon>
        <taxon>Squamata</taxon>
        <taxon>Bifurcata</taxon>
        <taxon>Unidentata</taxon>
        <taxon>Episquamata</taxon>
        <taxon>Toxicofera</taxon>
        <taxon>Serpentes</taxon>
        <taxon>Colubroidea</taxon>
        <taxon>Viperidae</taxon>
        <taxon>Crotalinae</taxon>
        <taxon>Crotalus</taxon>
    </lineage>
</organism>
<name>A0AAW1BGM6_CROAD</name>
<dbReference type="Proteomes" id="UP001474421">
    <property type="component" value="Unassembled WGS sequence"/>
</dbReference>
<evidence type="ECO:0000313" key="4">
    <source>
        <dbReference type="Proteomes" id="UP001474421"/>
    </source>
</evidence>
<protein>
    <recommendedName>
        <fullName evidence="1">Gypsy retrotransposon integrase-like protein 1</fullName>
    </recommendedName>
</protein>
<dbReference type="InterPro" id="IPR012337">
    <property type="entry name" value="RNaseH-like_sf"/>
</dbReference>
<dbReference type="InterPro" id="IPR036397">
    <property type="entry name" value="RNaseH_sf"/>
</dbReference>
<comment type="caution">
    <text evidence="3">The sequence shown here is derived from an EMBL/GenBank/DDBJ whole genome shotgun (WGS) entry which is preliminary data.</text>
</comment>
<dbReference type="Gene3D" id="3.30.420.10">
    <property type="entry name" value="Ribonuclease H-like superfamily/Ribonuclease H"/>
    <property type="match status" value="1"/>
</dbReference>
<feature type="non-terminal residue" evidence="3">
    <location>
        <position position="1"/>
    </location>
</feature>
<reference evidence="3 4" key="1">
    <citation type="journal article" date="2024" name="Proc. Natl. Acad. Sci. U.S.A.">
        <title>The genetic regulatory architecture and epigenomic basis for age-related changes in rattlesnake venom.</title>
        <authorList>
            <person name="Hogan M.P."/>
            <person name="Holding M.L."/>
            <person name="Nystrom G.S."/>
            <person name="Colston T.J."/>
            <person name="Bartlett D.A."/>
            <person name="Mason A.J."/>
            <person name="Ellsworth S.A."/>
            <person name="Rautsaw R.M."/>
            <person name="Lawrence K.C."/>
            <person name="Strickland J.L."/>
            <person name="He B."/>
            <person name="Fraser P."/>
            <person name="Margres M.J."/>
            <person name="Gilbert D.M."/>
            <person name="Gibbs H.L."/>
            <person name="Parkinson C.L."/>
            <person name="Rokyta D.R."/>
        </authorList>
    </citation>
    <scope>NUCLEOTIDE SEQUENCE [LARGE SCALE GENOMIC DNA]</scope>
    <source>
        <strain evidence="3">DRR0105</strain>
    </source>
</reference>
<evidence type="ECO:0000313" key="3">
    <source>
        <dbReference type="EMBL" id="KAK9400638.1"/>
    </source>
</evidence>
<dbReference type="GO" id="GO:0015074">
    <property type="term" value="P:DNA integration"/>
    <property type="evidence" value="ECO:0007669"/>
    <property type="project" value="InterPro"/>
</dbReference>
<dbReference type="Pfam" id="PF00665">
    <property type="entry name" value="rve"/>
    <property type="match status" value="1"/>
</dbReference>
<dbReference type="PROSITE" id="PS50994">
    <property type="entry name" value="INTEGRASE"/>
    <property type="match status" value="1"/>
</dbReference>
<dbReference type="InterPro" id="IPR001584">
    <property type="entry name" value="Integrase_cat-core"/>
</dbReference>
<dbReference type="InterPro" id="IPR050951">
    <property type="entry name" value="Retrovirus_Pol_polyprotein"/>
</dbReference>